<evidence type="ECO:0000256" key="1">
    <source>
        <dbReference type="SAM" id="MobiDB-lite"/>
    </source>
</evidence>
<evidence type="ECO:0000313" key="2">
    <source>
        <dbReference type="EMBL" id="AQK73026.1"/>
    </source>
</evidence>
<feature type="region of interest" description="Disordered" evidence="1">
    <location>
        <begin position="150"/>
        <end position="213"/>
    </location>
</feature>
<proteinExistence type="predicted"/>
<dbReference type="AlphaFoldDB" id="A0A1D6HEF8"/>
<gene>
    <name evidence="2" type="ORF">ZEAMMB73_Zm00001d017373</name>
</gene>
<protein>
    <submittedName>
        <fullName evidence="2">RNA polymerase II C-terminal domain phosphatase-like 1</fullName>
    </submittedName>
</protein>
<dbReference type="EMBL" id="CM000781">
    <property type="protein sequence ID" value="AQK73026.1"/>
    <property type="molecule type" value="Genomic_DNA"/>
</dbReference>
<accession>A0A1D6HEF8</accession>
<feature type="region of interest" description="Disordered" evidence="1">
    <location>
        <begin position="51"/>
        <end position="87"/>
    </location>
</feature>
<organism evidence="2">
    <name type="scientific">Zea mays</name>
    <name type="common">Maize</name>
    <dbReference type="NCBI Taxonomy" id="4577"/>
    <lineage>
        <taxon>Eukaryota</taxon>
        <taxon>Viridiplantae</taxon>
        <taxon>Streptophyta</taxon>
        <taxon>Embryophyta</taxon>
        <taxon>Tracheophyta</taxon>
        <taxon>Spermatophyta</taxon>
        <taxon>Magnoliopsida</taxon>
        <taxon>Liliopsida</taxon>
        <taxon>Poales</taxon>
        <taxon>Poaceae</taxon>
        <taxon>PACMAD clade</taxon>
        <taxon>Panicoideae</taxon>
        <taxon>Andropogonodae</taxon>
        <taxon>Andropogoneae</taxon>
        <taxon>Tripsacinae</taxon>
        <taxon>Zea</taxon>
    </lineage>
</organism>
<sequence length="213" mass="23647">MSDAEIERRMKEANAQAFHQTATNFVMPVAPAQNFVSSSVAPLAPPLSMMPPPFSQPVVQPGFSDPLQGSPAREEGEVPESELDPDTRRRLLILQHGQDTRDPTPPHPAIPPVQVPVPPVQPHGNWFPTEDGINPSNLSRGSAGFTVESDSMPYEKKQPPHPSFFHGGDSPMSSDRFGYQNQRFPSQLPHTEDHHMLQNHAPPKYRSFSGRFY</sequence>
<feature type="compositionally biased region" description="Polar residues" evidence="1">
    <location>
        <begin position="179"/>
        <end position="189"/>
    </location>
</feature>
<reference evidence="2" key="1">
    <citation type="submission" date="2015-12" db="EMBL/GenBank/DDBJ databases">
        <title>Update maize B73 reference genome by single molecule sequencing technologies.</title>
        <authorList>
            <consortium name="Maize Genome Sequencing Project"/>
            <person name="Ware D."/>
        </authorList>
    </citation>
    <scope>NUCLEOTIDE SEQUENCE</scope>
    <source>
        <tissue evidence="2">Seedling</tissue>
    </source>
</reference>
<name>A0A1D6HEF8_MAIZE</name>